<evidence type="ECO:0000256" key="3">
    <source>
        <dbReference type="ARBA" id="ARBA00022475"/>
    </source>
</evidence>
<feature type="transmembrane region" description="Helical" evidence="7">
    <location>
        <begin position="12"/>
        <end position="35"/>
    </location>
</feature>
<dbReference type="InterPro" id="IPR050171">
    <property type="entry name" value="MFS_Transporters"/>
</dbReference>
<dbReference type="Gene3D" id="1.20.1250.20">
    <property type="entry name" value="MFS general substrate transporter like domains"/>
    <property type="match status" value="2"/>
</dbReference>
<evidence type="ECO:0000256" key="5">
    <source>
        <dbReference type="ARBA" id="ARBA00022989"/>
    </source>
</evidence>
<feature type="transmembrane region" description="Helical" evidence="7">
    <location>
        <begin position="369"/>
        <end position="388"/>
    </location>
</feature>
<evidence type="ECO:0000313" key="10">
    <source>
        <dbReference type="Proteomes" id="UP000829069"/>
    </source>
</evidence>
<feature type="domain" description="Major facilitator superfamily (MFS) profile" evidence="8">
    <location>
        <begin position="12"/>
        <end position="391"/>
    </location>
</feature>
<organism evidence="9 10">
    <name type="scientific">Arthrobacter sulfonylureivorans</name>
    <dbReference type="NCBI Taxonomy" id="2486855"/>
    <lineage>
        <taxon>Bacteria</taxon>
        <taxon>Bacillati</taxon>
        <taxon>Actinomycetota</taxon>
        <taxon>Actinomycetes</taxon>
        <taxon>Micrococcales</taxon>
        <taxon>Micrococcaceae</taxon>
        <taxon>Arthrobacter</taxon>
    </lineage>
</organism>
<keyword evidence="2" id="KW-0813">Transport</keyword>
<protein>
    <submittedName>
        <fullName evidence="9">MFS transporter</fullName>
    </submittedName>
</protein>
<feature type="transmembrane region" description="Helical" evidence="7">
    <location>
        <begin position="166"/>
        <end position="185"/>
    </location>
</feature>
<reference evidence="9 10" key="1">
    <citation type="submission" date="2022-03" db="EMBL/GenBank/DDBJ databases">
        <title>Isotopic signatures of nitrous oxide derived from detoxification processes.</title>
        <authorList>
            <person name="Behrendt U."/>
            <person name="Buchen C."/>
            <person name="Well R."/>
            <person name="Ulrich A."/>
            <person name="Rohe L."/>
            <person name="Kolb S."/>
            <person name="Schloter M."/>
            <person name="Horn M.A."/>
            <person name="Augustin J."/>
        </authorList>
    </citation>
    <scope>NUCLEOTIDE SEQUENCE [LARGE SCALE GENOMIC DNA]</scope>
    <source>
        <strain evidence="9 10">S4-C24</strain>
    </source>
</reference>
<dbReference type="Pfam" id="PF07690">
    <property type="entry name" value="MFS_1"/>
    <property type="match status" value="1"/>
</dbReference>
<dbReference type="PROSITE" id="PS50850">
    <property type="entry name" value="MFS"/>
    <property type="match status" value="1"/>
</dbReference>
<keyword evidence="3" id="KW-1003">Cell membrane</keyword>
<feature type="transmembrane region" description="Helical" evidence="7">
    <location>
        <begin position="101"/>
        <end position="119"/>
    </location>
</feature>
<keyword evidence="6 7" id="KW-0472">Membrane</keyword>
<feature type="transmembrane region" description="Helical" evidence="7">
    <location>
        <begin position="338"/>
        <end position="363"/>
    </location>
</feature>
<dbReference type="PANTHER" id="PTHR23517:SF3">
    <property type="entry name" value="INTEGRAL MEMBRANE TRANSPORT PROTEIN"/>
    <property type="match status" value="1"/>
</dbReference>
<feature type="transmembrane region" description="Helical" evidence="7">
    <location>
        <begin position="246"/>
        <end position="265"/>
    </location>
</feature>
<feature type="transmembrane region" description="Helical" evidence="7">
    <location>
        <begin position="214"/>
        <end position="234"/>
    </location>
</feature>
<dbReference type="InterPro" id="IPR020846">
    <property type="entry name" value="MFS_dom"/>
</dbReference>
<feature type="transmembrane region" description="Helical" evidence="7">
    <location>
        <begin position="41"/>
        <end position="66"/>
    </location>
</feature>
<evidence type="ECO:0000313" key="9">
    <source>
        <dbReference type="EMBL" id="UNK46630.1"/>
    </source>
</evidence>
<dbReference type="RefSeq" id="WP_241914600.1">
    <property type="nucleotide sequence ID" value="NZ_CP093326.1"/>
</dbReference>
<dbReference type="PANTHER" id="PTHR23517">
    <property type="entry name" value="RESISTANCE PROTEIN MDTM, PUTATIVE-RELATED-RELATED"/>
    <property type="match status" value="1"/>
</dbReference>
<keyword evidence="4 7" id="KW-0812">Transmembrane</keyword>
<evidence type="ECO:0000256" key="7">
    <source>
        <dbReference type="SAM" id="Phobius"/>
    </source>
</evidence>
<comment type="subcellular location">
    <subcellularLocation>
        <location evidence="1">Cell membrane</location>
        <topology evidence="1">Multi-pass membrane protein</topology>
    </subcellularLocation>
</comment>
<sequence length="412" mass="41957">MSGAGEFSLRQIALPAFGPSVLYGVGMGAISPVIALRAHDLGASFAVAALMTTVVGLASLLTNLPASSLTARFGERSALVAAAVWAMAAMVLGATATSLPVFAAAIFMVGMAGSVFNLARQSYLTAAVPHHLRARAMSTLGGTHRIGIFAGPFLAAAAIALGGIPAAFWLGAVTMVLAAALSLTVPDFEPATTAAPGAPPVTIRSIFTRHWRTFATIGIGVMLVGAVRASRQAVLPLWAENLGLDASAASLIYGMSGAVEMLLFYPAGKLMDVKGRIWTAVPCMAIMAAGLIWVPFTSGFTALLLAALLMGVGNGMGSGIVMTLGADHAPASGRPQFLGLWRLVTDTGVMGGPALLSAVTALVSLSVGIWTTAGLAILGAVALGYWIPRTRPAEVPGRNVRASARRRGSPTA</sequence>
<dbReference type="Proteomes" id="UP000829069">
    <property type="component" value="Chromosome"/>
</dbReference>
<dbReference type="InterPro" id="IPR011701">
    <property type="entry name" value="MFS"/>
</dbReference>
<dbReference type="InterPro" id="IPR036259">
    <property type="entry name" value="MFS_trans_sf"/>
</dbReference>
<feature type="transmembrane region" description="Helical" evidence="7">
    <location>
        <begin position="277"/>
        <end position="296"/>
    </location>
</feature>
<dbReference type="SUPFAM" id="SSF103473">
    <property type="entry name" value="MFS general substrate transporter"/>
    <property type="match status" value="1"/>
</dbReference>
<evidence type="ECO:0000256" key="4">
    <source>
        <dbReference type="ARBA" id="ARBA00022692"/>
    </source>
</evidence>
<feature type="transmembrane region" description="Helical" evidence="7">
    <location>
        <begin position="140"/>
        <end position="160"/>
    </location>
</feature>
<dbReference type="EMBL" id="CP093326">
    <property type="protein sequence ID" value="UNK46630.1"/>
    <property type="molecule type" value="Genomic_DNA"/>
</dbReference>
<name>A0ABY3W8J3_9MICC</name>
<proteinExistence type="predicted"/>
<evidence type="ECO:0000259" key="8">
    <source>
        <dbReference type="PROSITE" id="PS50850"/>
    </source>
</evidence>
<keyword evidence="5 7" id="KW-1133">Transmembrane helix</keyword>
<gene>
    <name evidence="9" type="ORF">MNQ99_04535</name>
</gene>
<feature type="transmembrane region" description="Helical" evidence="7">
    <location>
        <begin position="78"/>
        <end position="95"/>
    </location>
</feature>
<evidence type="ECO:0000256" key="2">
    <source>
        <dbReference type="ARBA" id="ARBA00022448"/>
    </source>
</evidence>
<accession>A0ABY3W8J3</accession>
<keyword evidence="10" id="KW-1185">Reference proteome</keyword>
<evidence type="ECO:0000256" key="6">
    <source>
        <dbReference type="ARBA" id="ARBA00023136"/>
    </source>
</evidence>
<feature type="transmembrane region" description="Helical" evidence="7">
    <location>
        <begin position="302"/>
        <end position="326"/>
    </location>
</feature>
<evidence type="ECO:0000256" key="1">
    <source>
        <dbReference type="ARBA" id="ARBA00004651"/>
    </source>
</evidence>